<sequence>MNEKKLVGEKAAEFVKDGMIVGLGTGSTVYYTLEKIGQMVKEGLQIKGIPTSMATEKLAHEFGIPLTSFKEVTYLDVAIDGADEVDPDLNLIKGGGGALLREKIIAAAANTFIVVADSSKLSAKLGSFRLPVEVIPFGYERTAMQISSIGCVPEMRLSNGNPYITDNHNYIFDCEIPENSQPHKLETVLNMIPGVVENGLFTKMADVIITLDANKKTVLMKEKNKNRIR</sequence>
<reference evidence="2" key="1">
    <citation type="journal article" date="2025" name="Aquaculture">
        <title>Assessment of the bioflocculant production and safety properties of Metabacillus hrfriensis sp. nov. based on phenotypic and whole-genome sequencing analysis.</title>
        <authorList>
            <person name="Zhang R."/>
            <person name="Zhao Z."/>
            <person name="Luo L."/>
            <person name="Wang S."/>
            <person name="Guo K."/>
            <person name="Xu W."/>
        </authorList>
    </citation>
    <scope>NUCLEOTIDE SEQUENCE [LARGE SCALE GENOMIC DNA]</scope>
    <source>
        <strain evidence="2">CT-WN-B3</strain>
    </source>
</reference>
<dbReference type="EC" id="5.3.1.6" evidence="1"/>
<evidence type="ECO:0000313" key="2">
    <source>
        <dbReference type="Proteomes" id="UP001226091"/>
    </source>
</evidence>
<protein>
    <submittedName>
        <fullName evidence="1">Ribose-5-phosphate isomerase RpiA</fullName>
        <ecNumber evidence="1">5.3.1.6</ecNumber>
    </submittedName>
</protein>
<keyword evidence="2" id="KW-1185">Reference proteome</keyword>
<keyword evidence="1" id="KW-0413">Isomerase</keyword>
<name>A0ACD4R5G2_9BACI</name>
<evidence type="ECO:0000313" key="1">
    <source>
        <dbReference type="EMBL" id="WHZ55674.1"/>
    </source>
</evidence>
<dbReference type="Proteomes" id="UP001226091">
    <property type="component" value="Chromosome"/>
</dbReference>
<dbReference type="EMBL" id="CP126116">
    <property type="protein sequence ID" value="WHZ55674.1"/>
    <property type="molecule type" value="Genomic_DNA"/>
</dbReference>
<proteinExistence type="predicted"/>
<organism evidence="1 2">
    <name type="scientific">Metabacillus hrfriensis</name>
    <dbReference type="NCBI Taxonomy" id="3048891"/>
    <lineage>
        <taxon>Bacteria</taxon>
        <taxon>Bacillati</taxon>
        <taxon>Bacillota</taxon>
        <taxon>Bacilli</taxon>
        <taxon>Bacillales</taxon>
        <taxon>Bacillaceae</taxon>
        <taxon>Metabacillus</taxon>
    </lineage>
</organism>
<gene>
    <name evidence="1" type="primary">rpiA</name>
    <name evidence="1" type="ORF">QLQ22_13140</name>
</gene>
<accession>A0ACD4R5G2</accession>